<sequence length="29" mass="3345">MVLVCRSTAHFLKILLFTIHLLVHLGLQK</sequence>
<dbReference type="Proteomes" id="UP001331761">
    <property type="component" value="Unassembled WGS sequence"/>
</dbReference>
<keyword evidence="1" id="KW-0812">Transmembrane</keyword>
<organism evidence="2 3">
    <name type="scientific">Trichostrongylus colubriformis</name>
    <name type="common">Black scour worm</name>
    <dbReference type="NCBI Taxonomy" id="6319"/>
    <lineage>
        <taxon>Eukaryota</taxon>
        <taxon>Metazoa</taxon>
        <taxon>Ecdysozoa</taxon>
        <taxon>Nematoda</taxon>
        <taxon>Chromadorea</taxon>
        <taxon>Rhabditida</taxon>
        <taxon>Rhabditina</taxon>
        <taxon>Rhabditomorpha</taxon>
        <taxon>Strongyloidea</taxon>
        <taxon>Trichostrongylidae</taxon>
        <taxon>Trichostrongylus</taxon>
    </lineage>
</organism>
<keyword evidence="3" id="KW-1185">Reference proteome</keyword>
<evidence type="ECO:0000256" key="1">
    <source>
        <dbReference type="SAM" id="Phobius"/>
    </source>
</evidence>
<name>A0AAN8IGK0_TRICO</name>
<comment type="caution">
    <text evidence="2">The sequence shown here is derived from an EMBL/GenBank/DDBJ whole genome shotgun (WGS) entry which is preliminary data.</text>
</comment>
<dbReference type="EMBL" id="WIXE01021339">
    <property type="protein sequence ID" value="KAK5968477.1"/>
    <property type="molecule type" value="Genomic_DNA"/>
</dbReference>
<reference evidence="2 3" key="1">
    <citation type="submission" date="2019-10" db="EMBL/GenBank/DDBJ databases">
        <title>Assembly and Annotation for the nematode Trichostrongylus colubriformis.</title>
        <authorList>
            <person name="Martin J."/>
        </authorList>
    </citation>
    <scope>NUCLEOTIDE SEQUENCE [LARGE SCALE GENOMIC DNA]</scope>
    <source>
        <strain evidence="2">G859</strain>
        <tissue evidence="2">Whole worm</tissue>
    </source>
</reference>
<keyword evidence="1" id="KW-1133">Transmembrane helix</keyword>
<proteinExistence type="predicted"/>
<accession>A0AAN8IGK0</accession>
<evidence type="ECO:0000313" key="2">
    <source>
        <dbReference type="EMBL" id="KAK5968477.1"/>
    </source>
</evidence>
<gene>
    <name evidence="2" type="ORF">GCK32_010334</name>
</gene>
<keyword evidence="1" id="KW-0472">Membrane</keyword>
<evidence type="ECO:0000313" key="3">
    <source>
        <dbReference type="Proteomes" id="UP001331761"/>
    </source>
</evidence>
<protein>
    <submittedName>
        <fullName evidence="2">Uncharacterized protein</fullName>
    </submittedName>
</protein>
<feature type="transmembrane region" description="Helical" evidence="1">
    <location>
        <begin position="7"/>
        <end position="27"/>
    </location>
</feature>
<dbReference type="AlphaFoldDB" id="A0AAN8IGK0"/>